<dbReference type="RefSeq" id="WP_244187163.1">
    <property type="nucleotide sequence ID" value="NZ_QAYE01000009.1"/>
</dbReference>
<dbReference type="NCBIfam" id="TIGR01644">
    <property type="entry name" value="phage_P2_V"/>
    <property type="match status" value="1"/>
</dbReference>
<comment type="caution">
    <text evidence="2">The sequence shown here is derived from an EMBL/GenBank/DDBJ whole genome shotgun (WGS) entry which is preliminary data.</text>
</comment>
<dbReference type="InterPro" id="IPR037026">
    <property type="entry name" value="Vgr_OB-fold_dom_sf"/>
</dbReference>
<name>A0A2T5TZL8_9SPHN</name>
<dbReference type="GeneID" id="91007293"/>
<dbReference type="InterPro" id="IPR006531">
    <property type="entry name" value="Gp5/Vgr_OB"/>
</dbReference>
<feature type="domain" description="Gp5/Type VI secretion system Vgr protein OB-fold" evidence="1">
    <location>
        <begin position="20"/>
        <end position="87"/>
    </location>
</feature>
<protein>
    <submittedName>
        <fullName evidence="2">Phage baseplate assembly protein V</fullName>
    </submittedName>
</protein>
<accession>A0A2T5TZL8</accession>
<organism evidence="2 3">
    <name type="scientific">Sphingomonas faeni</name>
    <dbReference type="NCBI Taxonomy" id="185950"/>
    <lineage>
        <taxon>Bacteria</taxon>
        <taxon>Pseudomonadati</taxon>
        <taxon>Pseudomonadota</taxon>
        <taxon>Alphaproteobacteria</taxon>
        <taxon>Sphingomonadales</taxon>
        <taxon>Sphingomonadaceae</taxon>
        <taxon>Sphingomonas</taxon>
    </lineage>
</organism>
<dbReference type="Pfam" id="PF18946">
    <property type="entry name" value="Apex"/>
    <property type="match status" value="1"/>
</dbReference>
<dbReference type="InterPro" id="IPR044033">
    <property type="entry name" value="GpV-like_apex"/>
</dbReference>
<evidence type="ECO:0000313" key="2">
    <source>
        <dbReference type="EMBL" id="PTW44681.1"/>
    </source>
</evidence>
<dbReference type="Gene3D" id="2.40.50.230">
    <property type="entry name" value="Gp5 N-terminal domain"/>
    <property type="match status" value="1"/>
</dbReference>
<dbReference type="AlphaFoldDB" id="A0A2T5TZL8"/>
<evidence type="ECO:0000313" key="3">
    <source>
        <dbReference type="Proteomes" id="UP000244013"/>
    </source>
</evidence>
<reference evidence="2 3" key="1">
    <citation type="submission" date="2018-04" db="EMBL/GenBank/DDBJ databases">
        <title>Genomic Encyclopedia of Type Strains, Phase III (KMG-III): the genomes of soil and plant-associated and newly described type strains.</title>
        <authorList>
            <person name="Whitman W."/>
        </authorList>
    </citation>
    <scope>NUCLEOTIDE SEQUENCE [LARGE SCALE GENOMIC DNA]</scope>
    <source>
        <strain evidence="2 3">MA-olki</strain>
    </source>
</reference>
<dbReference type="Gene3D" id="6.20.150.10">
    <property type="match status" value="1"/>
</dbReference>
<dbReference type="EMBL" id="QAYE01000009">
    <property type="protein sequence ID" value="PTW44681.1"/>
    <property type="molecule type" value="Genomic_DNA"/>
</dbReference>
<gene>
    <name evidence="2" type="ORF">C8J25_109111</name>
</gene>
<sequence>MVAAMVEHADTQRLIGDLAREGVIVSVDHAAGTACVQFADELTTGDIPWLASRAGSTRTWSPPAIGEQVMVLAPEADTARGVIIGSLSSDAHPHPANDASTLTEYEDGARIGYDPKSHSLTAILPVGATVRIDADGGLSFKGDMTVDGNIKSTGTITADTDVVGAGKSLKDHVHHGVQPGGGLSGKPQ</sequence>
<dbReference type="Proteomes" id="UP000244013">
    <property type="component" value="Unassembled WGS sequence"/>
</dbReference>
<dbReference type="InterPro" id="IPR013046">
    <property type="entry name" value="GpV/Gp45"/>
</dbReference>
<proteinExistence type="predicted"/>
<evidence type="ECO:0000259" key="1">
    <source>
        <dbReference type="Pfam" id="PF04717"/>
    </source>
</evidence>
<dbReference type="Pfam" id="PF04717">
    <property type="entry name" value="Phage_base_V"/>
    <property type="match status" value="1"/>
</dbReference>